<protein>
    <recommendedName>
        <fullName evidence="5">ATP-grasp domain-containing protein</fullName>
    </recommendedName>
</protein>
<comment type="caution">
    <text evidence="6">The sequence shown here is derived from an EMBL/GenBank/DDBJ whole genome shotgun (WGS) entry which is preliminary data.</text>
</comment>
<dbReference type="EMBL" id="MVJN01000013">
    <property type="protein sequence ID" value="RAP34877.1"/>
    <property type="molecule type" value="Genomic_DNA"/>
</dbReference>
<proteinExistence type="predicted"/>
<evidence type="ECO:0000256" key="4">
    <source>
        <dbReference type="PROSITE-ProRule" id="PRU00409"/>
    </source>
</evidence>
<evidence type="ECO:0000256" key="3">
    <source>
        <dbReference type="ARBA" id="ARBA00022840"/>
    </source>
</evidence>
<feature type="domain" description="ATP-grasp" evidence="5">
    <location>
        <begin position="109"/>
        <end position="301"/>
    </location>
</feature>
<keyword evidence="1" id="KW-0436">Ligase</keyword>
<gene>
    <name evidence="6" type="ORF">B1207_14380</name>
</gene>
<reference evidence="6 7" key="1">
    <citation type="submission" date="2017-02" db="EMBL/GenBank/DDBJ databases">
        <title>Legionella quilivanii strain from human: case report and whole genome sequencing analysis.</title>
        <authorList>
            <person name="Lalancette C."/>
            <person name="Leduc J.-M."/>
            <person name="Levesque S."/>
            <person name="Fournier E."/>
            <person name="Saoud J."/>
            <person name="Faucher S.P."/>
            <person name="Bernard K."/>
            <person name="Martineau C."/>
            <person name="Longtin J."/>
        </authorList>
    </citation>
    <scope>NUCLEOTIDE SEQUENCE [LARGE SCALE GENOMIC DNA]</scope>
    <source>
        <strain evidence="6 7">ID143958</strain>
    </source>
</reference>
<organism evidence="6 7">
    <name type="scientific">Legionella quinlivanii</name>
    <dbReference type="NCBI Taxonomy" id="45073"/>
    <lineage>
        <taxon>Bacteria</taxon>
        <taxon>Pseudomonadati</taxon>
        <taxon>Pseudomonadota</taxon>
        <taxon>Gammaproteobacteria</taxon>
        <taxon>Legionellales</taxon>
        <taxon>Legionellaceae</taxon>
        <taxon>Legionella</taxon>
    </lineage>
</organism>
<dbReference type="PANTHER" id="PTHR43585">
    <property type="entry name" value="FUMIPYRROLE BIOSYNTHESIS PROTEIN C"/>
    <property type="match status" value="1"/>
</dbReference>
<dbReference type="GO" id="GO:0046872">
    <property type="term" value="F:metal ion binding"/>
    <property type="evidence" value="ECO:0007669"/>
    <property type="project" value="InterPro"/>
</dbReference>
<dbReference type="PANTHER" id="PTHR43585:SF2">
    <property type="entry name" value="ATP-GRASP ENZYME FSQD"/>
    <property type="match status" value="1"/>
</dbReference>
<dbReference type="Gene3D" id="3.30.470.20">
    <property type="entry name" value="ATP-grasp fold, B domain"/>
    <property type="match status" value="1"/>
</dbReference>
<sequence>MKQKNVLLIGPSFLYDQIDSQILKENNIYPIYSFKKGIEHTNISDEYEAVYYEDLTFQHFLEIISQKKPDAIVCYNDNFLVQVAQLRDYFSIPGMGVKEITKFKIKSQMYDLLCGTLSTPKTVVFDSSITPRLLRERLGEGDYFIKPDNLAGAEGTLQVKSVEIESCWEKFKSRNEKQFIIQKFYDLPLVHCESYIQQGQIKYLQARQYSYPNHLFLKGKIISSFPIQNHYLEEKIESASKLVASVMNFTNGVMHTEFFVDNDGTLIFLETNIRQAGGAINLIHKKRSGLSMETAMILLELNKPLPLKENFEGFQISGYIPMQKGKVMSITLPKLKGEYNFDVRVKVGDICEHPISASNASIAFLGESDSVENLLDDFRWLENNSIIEYQNVR</sequence>
<dbReference type="PROSITE" id="PS50975">
    <property type="entry name" value="ATP_GRASP"/>
    <property type="match status" value="1"/>
</dbReference>
<dbReference type="InterPro" id="IPR011761">
    <property type="entry name" value="ATP-grasp"/>
</dbReference>
<dbReference type="GO" id="GO:0016874">
    <property type="term" value="F:ligase activity"/>
    <property type="evidence" value="ECO:0007669"/>
    <property type="project" value="UniProtKB-KW"/>
</dbReference>
<dbReference type="AlphaFoldDB" id="A0A364LFU1"/>
<dbReference type="GO" id="GO:0005524">
    <property type="term" value="F:ATP binding"/>
    <property type="evidence" value="ECO:0007669"/>
    <property type="project" value="UniProtKB-UniRule"/>
</dbReference>
<dbReference type="Proteomes" id="UP000249458">
    <property type="component" value="Unassembled WGS sequence"/>
</dbReference>
<evidence type="ECO:0000313" key="6">
    <source>
        <dbReference type="EMBL" id="RAP34877.1"/>
    </source>
</evidence>
<name>A0A364LFU1_9GAMM</name>
<keyword evidence="3 4" id="KW-0067">ATP-binding</keyword>
<accession>A0A364LFU1</accession>
<dbReference type="InterPro" id="IPR052032">
    <property type="entry name" value="ATP-dep_AA_Ligase"/>
</dbReference>
<keyword evidence="2 4" id="KW-0547">Nucleotide-binding</keyword>
<evidence type="ECO:0000313" key="7">
    <source>
        <dbReference type="Proteomes" id="UP000249458"/>
    </source>
</evidence>
<dbReference type="RefSeq" id="WP_112220589.1">
    <property type="nucleotide sequence ID" value="NZ_MVJN01000013.1"/>
</dbReference>
<evidence type="ECO:0000256" key="1">
    <source>
        <dbReference type="ARBA" id="ARBA00022598"/>
    </source>
</evidence>
<evidence type="ECO:0000256" key="2">
    <source>
        <dbReference type="ARBA" id="ARBA00022741"/>
    </source>
</evidence>
<evidence type="ECO:0000259" key="5">
    <source>
        <dbReference type="PROSITE" id="PS50975"/>
    </source>
</evidence>
<dbReference type="SUPFAM" id="SSF56059">
    <property type="entry name" value="Glutathione synthetase ATP-binding domain-like"/>
    <property type="match status" value="1"/>
</dbReference>
<dbReference type="Gene3D" id="3.40.50.20">
    <property type="match status" value="1"/>
</dbReference>